<feature type="transmembrane region" description="Helical" evidence="1">
    <location>
        <begin position="5"/>
        <end position="23"/>
    </location>
</feature>
<dbReference type="eggNOG" id="COG5658">
    <property type="taxonomic scope" value="Bacteria"/>
</dbReference>
<feature type="transmembrane region" description="Helical" evidence="1">
    <location>
        <begin position="89"/>
        <end position="110"/>
    </location>
</feature>
<dbReference type="Pfam" id="PF07853">
    <property type="entry name" value="DUF1648"/>
    <property type="match status" value="1"/>
</dbReference>
<feature type="domain" description="DUF1648" evidence="2">
    <location>
        <begin position="7"/>
        <end position="53"/>
    </location>
</feature>
<evidence type="ECO:0000313" key="4">
    <source>
        <dbReference type="Proteomes" id="UP000003011"/>
    </source>
</evidence>
<evidence type="ECO:0000259" key="2">
    <source>
        <dbReference type="Pfam" id="PF07853"/>
    </source>
</evidence>
<dbReference type="AlphaFoldDB" id="G5GEW0"/>
<comment type="caution">
    <text evidence="3">The sequence shown here is derived from an EMBL/GenBank/DDBJ whole genome shotgun (WGS) entry which is preliminary data.</text>
</comment>
<dbReference type="STRING" id="679200.HMPREF9333_00098"/>
<feature type="transmembrane region" description="Helical" evidence="1">
    <location>
        <begin position="47"/>
        <end position="68"/>
    </location>
</feature>
<dbReference type="Proteomes" id="UP000003011">
    <property type="component" value="Unassembled WGS sequence"/>
</dbReference>
<dbReference type="InterPro" id="IPR012867">
    <property type="entry name" value="DUF1648"/>
</dbReference>
<dbReference type="OrthoDB" id="9808690at2"/>
<keyword evidence="1" id="KW-0812">Transmembrane</keyword>
<dbReference type="RefSeq" id="WP_005539022.1">
    <property type="nucleotide sequence ID" value="NZ_JH378829.1"/>
</dbReference>
<keyword evidence="1" id="KW-0472">Membrane</keyword>
<reference evidence="3 4" key="1">
    <citation type="submission" date="2011-08" db="EMBL/GenBank/DDBJ databases">
        <title>The Genome Sequence of Johnsonella ignava ATCC 51276.</title>
        <authorList>
            <consortium name="The Broad Institute Genome Sequencing Platform"/>
            <person name="Earl A."/>
            <person name="Ward D."/>
            <person name="Feldgarden M."/>
            <person name="Gevers D."/>
            <person name="Izard J."/>
            <person name="Blanton J.M."/>
            <person name="Baranova O.V."/>
            <person name="Dewhirst F.E."/>
            <person name="Young S.K."/>
            <person name="Zeng Q."/>
            <person name="Gargeya S."/>
            <person name="Fitzgerald M."/>
            <person name="Haas B."/>
            <person name="Abouelleil A."/>
            <person name="Alvarado L."/>
            <person name="Arachchi H.M."/>
            <person name="Berlin A."/>
            <person name="Brown A."/>
            <person name="Chapman S.B."/>
            <person name="Chen Z."/>
            <person name="Dunbar C."/>
            <person name="Freedman E."/>
            <person name="Gearin G."/>
            <person name="Gellesch M."/>
            <person name="Goldberg J."/>
            <person name="Griggs A."/>
            <person name="Gujja S."/>
            <person name="Heiman D."/>
            <person name="Howarth C."/>
            <person name="Larson L."/>
            <person name="Lui A."/>
            <person name="MacDonald P.J.P."/>
            <person name="Montmayeur A."/>
            <person name="Murphy C."/>
            <person name="Neiman D."/>
            <person name="Pearson M."/>
            <person name="Priest M."/>
            <person name="Roberts A."/>
            <person name="Saif S."/>
            <person name="Shea T."/>
            <person name="Shenoy N."/>
            <person name="Sisk P."/>
            <person name="Stolte C."/>
            <person name="Sykes S."/>
            <person name="Wortman J."/>
            <person name="Nusbaum C."/>
            <person name="Birren B."/>
        </authorList>
    </citation>
    <scope>NUCLEOTIDE SEQUENCE [LARGE SCALE GENOMIC DNA]</scope>
    <source>
        <strain evidence="3 4">ATCC 51276</strain>
    </source>
</reference>
<dbReference type="HOGENOM" id="CLU_1882955_0_0_9"/>
<keyword evidence="1" id="KW-1133">Transmembrane helix</keyword>
<evidence type="ECO:0000256" key="1">
    <source>
        <dbReference type="SAM" id="Phobius"/>
    </source>
</evidence>
<dbReference type="EMBL" id="ACZL01000003">
    <property type="protein sequence ID" value="EHI56651.1"/>
    <property type="molecule type" value="Genomic_DNA"/>
</dbReference>
<keyword evidence="4" id="KW-1185">Reference proteome</keyword>
<protein>
    <recommendedName>
        <fullName evidence="2">DUF1648 domain-containing protein</fullName>
    </recommendedName>
</protein>
<evidence type="ECO:0000313" key="3">
    <source>
        <dbReference type="EMBL" id="EHI56651.1"/>
    </source>
</evidence>
<organism evidence="3 4">
    <name type="scientific">Johnsonella ignava ATCC 51276</name>
    <dbReference type="NCBI Taxonomy" id="679200"/>
    <lineage>
        <taxon>Bacteria</taxon>
        <taxon>Bacillati</taxon>
        <taxon>Bacillota</taxon>
        <taxon>Clostridia</taxon>
        <taxon>Lachnospirales</taxon>
        <taxon>Lachnospiraceae</taxon>
        <taxon>Johnsonella</taxon>
    </lineage>
</organism>
<gene>
    <name evidence="3" type="ORF">HMPREF9333_00098</name>
</gene>
<sequence length="135" mass="15544">MKKIMWIIAVLPMAVTITVFQFIPDKIPAHYDLEGIVDRWGNKTESFILPVAILLITLFWHLMAYVFEKNAVKAKTEKERVKLESSSKVFCIVGVFHALMFGIMHFYILYLSYVQAKNGALKAAFDILNLYILNL</sequence>
<proteinExistence type="predicted"/>
<accession>G5GEW0</accession>
<name>G5GEW0_9FIRM</name>